<dbReference type="Proteomes" id="UP000324800">
    <property type="component" value="Unassembled WGS sequence"/>
</dbReference>
<name>A0A5J4T4J6_9EUKA</name>
<proteinExistence type="predicted"/>
<dbReference type="AlphaFoldDB" id="A0A5J4T4J6"/>
<accession>A0A5J4T4J6</accession>
<dbReference type="EMBL" id="SNRW01039479">
    <property type="protein sequence ID" value="KAA6352691.1"/>
    <property type="molecule type" value="Genomic_DNA"/>
</dbReference>
<comment type="caution">
    <text evidence="1">The sequence shown here is derived from an EMBL/GenBank/DDBJ whole genome shotgun (WGS) entry which is preliminary data.</text>
</comment>
<dbReference type="Gene3D" id="3.10.10.10">
    <property type="entry name" value="HIV Type 1 Reverse Transcriptase, subunit A, domain 1"/>
    <property type="match status" value="1"/>
</dbReference>
<protein>
    <recommendedName>
        <fullName evidence="3">Reverse transcriptase domain-containing protein</fullName>
    </recommendedName>
</protein>
<dbReference type="SUPFAM" id="SSF56672">
    <property type="entry name" value="DNA/RNA polymerases"/>
    <property type="match status" value="1"/>
</dbReference>
<evidence type="ECO:0000313" key="2">
    <source>
        <dbReference type="Proteomes" id="UP000324800"/>
    </source>
</evidence>
<gene>
    <name evidence="1" type="ORF">EZS28_051782</name>
</gene>
<evidence type="ECO:0008006" key="3">
    <source>
        <dbReference type="Google" id="ProtNLM"/>
    </source>
</evidence>
<organism evidence="1 2">
    <name type="scientific">Streblomastix strix</name>
    <dbReference type="NCBI Taxonomy" id="222440"/>
    <lineage>
        <taxon>Eukaryota</taxon>
        <taxon>Metamonada</taxon>
        <taxon>Preaxostyla</taxon>
        <taxon>Oxymonadida</taxon>
        <taxon>Streblomastigidae</taxon>
        <taxon>Streblomastix</taxon>
    </lineage>
</organism>
<evidence type="ECO:0000313" key="1">
    <source>
        <dbReference type="EMBL" id="KAA6352691.1"/>
    </source>
</evidence>
<dbReference type="InterPro" id="IPR043502">
    <property type="entry name" value="DNA/RNA_pol_sf"/>
</dbReference>
<reference evidence="1 2" key="1">
    <citation type="submission" date="2019-03" db="EMBL/GenBank/DDBJ databases">
        <title>Single cell metagenomics reveals metabolic interactions within the superorganism composed of flagellate Streblomastix strix and complex community of Bacteroidetes bacteria on its surface.</title>
        <authorList>
            <person name="Treitli S.C."/>
            <person name="Kolisko M."/>
            <person name="Husnik F."/>
            <person name="Keeling P."/>
            <person name="Hampl V."/>
        </authorList>
    </citation>
    <scope>NUCLEOTIDE SEQUENCE [LARGE SCALE GENOMIC DNA]</scope>
    <source>
        <strain evidence="1">ST1C</strain>
    </source>
</reference>
<sequence length="198" mass="23104">MMKNSFDQELNYEINQLVLNRLINNIAKLEKIGGAYGLLKIAQPNWILNLLIKQLDNTNNPPIYRSISYQEYQYKILLTQELHQGLVIETHKIKINNPSFLVITVDGRYSKIRDYRLINQLTQSVHFKMEGVLELSKLMEIGDYATTPDIKDAFLHIRVSPSLQPYLGFKFKMRSYTYAVLSFQYARPASFRLSTNLH</sequence>